<evidence type="ECO:0000313" key="1">
    <source>
        <dbReference type="EMBL" id="KAK2160816.1"/>
    </source>
</evidence>
<gene>
    <name evidence="1" type="ORF">NP493_1626g00001</name>
</gene>
<sequence length="40" mass="4795">MLFKVFRDAAMNFKVGVQEVWKCAFLSFNNRLFSKEITMF</sequence>
<dbReference type="AlphaFoldDB" id="A0AAD9JX04"/>
<comment type="caution">
    <text evidence="1">The sequence shown here is derived from an EMBL/GenBank/DDBJ whole genome shotgun (WGS) entry which is preliminary data.</text>
</comment>
<dbReference type="Proteomes" id="UP001209878">
    <property type="component" value="Unassembled WGS sequence"/>
</dbReference>
<proteinExistence type="predicted"/>
<dbReference type="EMBL" id="JAODUO010001626">
    <property type="protein sequence ID" value="KAK2160816.1"/>
    <property type="molecule type" value="Genomic_DNA"/>
</dbReference>
<accession>A0AAD9JX04</accession>
<protein>
    <submittedName>
        <fullName evidence="1">Uncharacterized protein</fullName>
    </submittedName>
</protein>
<reference evidence="1" key="1">
    <citation type="journal article" date="2023" name="Mol. Biol. Evol.">
        <title>Third-Generation Sequencing Reveals the Adaptive Role of the Epigenome in Three Deep-Sea Polychaetes.</title>
        <authorList>
            <person name="Perez M."/>
            <person name="Aroh O."/>
            <person name="Sun Y."/>
            <person name="Lan Y."/>
            <person name="Juniper S.K."/>
            <person name="Young C.R."/>
            <person name="Angers B."/>
            <person name="Qian P.Y."/>
        </authorList>
    </citation>
    <scope>NUCLEOTIDE SEQUENCE</scope>
    <source>
        <strain evidence="1">R07B-5</strain>
    </source>
</reference>
<keyword evidence="2" id="KW-1185">Reference proteome</keyword>
<organism evidence="1 2">
    <name type="scientific">Ridgeia piscesae</name>
    <name type="common">Tubeworm</name>
    <dbReference type="NCBI Taxonomy" id="27915"/>
    <lineage>
        <taxon>Eukaryota</taxon>
        <taxon>Metazoa</taxon>
        <taxon>Spiralia</taxon>
        <taxon>Lophotrochozoa</taxon>
        <taxon>Annelida</taxon>
        <taxon>Polychaeta</taxon>
        <taxon>Sedentaria</taxon>
        <taxon>Canalipalpata</taxon>
        <taxon>Sabellida</taxon>
        <taxon>Siboglinidae</taxon>
        <taxon>Ridgeia</taxon>
    </lineage>
</organism>
<name>A0AAD9JX04_RIDPI</name>
<evidence type="ECO:0000313" key="2">
    <source>
        <dbReference type="Proteomes" id="UP001209878"/>
    </source>
</evidence>